<dbReference type="AlphaFoldDB" id="A0A1B9GPL1"/>
<feature type="compositionally biased region" description="Low complexity" evidence="6">
    <location>
        <begin position="226"/>
        <end position="242"/>
    </location>
</feature>
<feature type="region of interest" description="Disordered" evidence="6">
    <location>
        <begin position="519"/>
        <end position="635"/>
    </location>
</feature>
<feature type="compositionally biased region" description="Acidic residues" evidence="6">
    <location>
        <begin position="1147"/>
        <end position="1160"/>
    </location>
</feature>
<dbReference type="EMBL" id="KI669506">
    <property type="protein sequence ID" value="OCF32946.1"/>
    <property type="molecule type" value="Genomic_DNA"/>
</dbReference>
<evidence type="ECO:0000256" key="6">
    <source>
        <dbReference type="SAM" id="MobiDB-lite"/>
    </source>
</evidence>
<evidence type="ECO:0000256" key="1">
    <source>
        <dbReference type="ARBA" id="ARBA00004308"/>
    </source>
</evidence>
<dbReference type="PANTHER" id="PTHR12953:SF0">
    <property type="entry name" value="SUN DOMAIN-CONTAINING OSSIFICATION FACTOR"/>
    <property type="match status" value="1"/>
</dbReference>
<feature type="compositionally biased region" description="Basic and acidic residues" evidence="6">
    <location>
        <begin position="1206"/>
        <end position="1225"/>
    </location>
</feature>
<sequence length="1225" mass="134556">MRVQLLTALVVLGHLFDFVRAESTPAAPSATGQGEERSLPATTTTSSVSIPIATVTSVAIDNLTHVDAWRELRRATQCPVDYHLISPGEDATTPEISGTPIVDQTETETVAVAATAEPEATQPVDTFVSFEEWKRMKEAEEEEQEDRDRDRDGDGDGNNDRNRIRNNNEPNVDGKNRDSAKESAAAWETDRISRQGDASSNHSVKDHSAEPHTPKPRESQSEIKSESSVSTSHSSSSQQASASPPPHHNRYNYASPDCSARIHSSSPQTQHASSLLHKSRDRYMLTPCKAKEHWVVVELCDEIRIEAVEVAVWEFFSGVVREVRVSVGGEDDEDYEDDPDDGVNGRSPKWKEVGSFIGKNIRGVQASFTPFHPISTSTLLGLKLEKATFKLPQPTSFHRFIRLDFPSYFGTEYYCPVSQLKVYGMNQMEAFKWEQKRISAAAKEKEKEKEKNGSNRDKEAEERKAKEERELKERRAKDEKVKQEMREKELDELEKLLHEQAGRVVPDILTETAILSKLRQSSSVQTHIQTPSTKIGKASNPGSLSTVPTRKDKDISSTPAASSPTKRSNASAVVIESEEAGTNASTRSSSTTTLSIASSLSSTGTTKTAAQSLKTIADTPVSTSTYSRSPPPRSDSSESIYAFIIRRLNALEGNSTLVARYIEEQAKVMRHMLTRAERGWEDWKGEWEGDDRGRWEQERMRQEDRLGRVISHLEQQKTAMEVERKEIQSQLRVLADELGYERRRGLAQLFIMFVIIVLGVITRSSTIDAVLKPLLAEAKRRRSMRKSFSGPLTGLRIDMGLGRPPAVIGQGRPRQESGAQLDQPSQRRADDRVLNGRGGENSGKQRPDARNEEDEARAASPASPTPVSVHRSRHAGNRHSISRRPGTPTSSSSMRQRRLPPGVISSNYRSVSATDTIPTAAFSPSSSSALPTSAVSGADGPGSGSGSVFLHSGLTSPAYKPQPRISLNAPRAGGLAGPSRRLARSAHLHTMEADKLRHELKAGKSRALSVAEPGPSGQSPSSSGTASSGHFGEADDGVHGAVDQTTKRSTSLLVDHQQHHVQSHSQPIHHGPFAPRSGPEHTLRLRENEISPFTVQLNDGRMPNALPIDADEDRRDRQYNLLDQNSDHGGGGNDRDHDTDGPSDWGTDVETEDSVSEVEDDVHHLKERKQPGQANESGMTLTSSQQAVIDELDGIWNGSGPNGVDVKVKTTGTHDADIKDLRKER</sequence>
<feature type="compositionally biased region" description="Low complexity" evidence="6">
    <location>
        <begin position="1013"/>
        <end position="1029"/>
    </location>
</feature>
<evidence type="ECO:0000259" key="8">
    <source>
        <dbReference type="PROSITE" id="PS51469"/>
    </source>
</evidence>
<dbReference type="Proteomes" id="UP000092666">
    <property type="component" value="Unassembled WGS sequence"/>
</dbReference>
<feature type="compositionally biased region" description="Polar residues" evidence="6">
    <location>
        <begin position="1172"/>
        <end position="1187"/>
    </location>
</feature>
<comment type="subcellular location">
    <subcellularLocation>
        <location evidence="1">Endomembrane system</location>
    </subcellularLocation>
</comment>
<keyword evidence="5" id="KW-0175">Coiled coil</keyword>
<dbReference type="Pfam" id="PF07738">
    <property type="entry name" value="Sad1_UNC"/>
    <property type="match status" value="2"/>
</dbReference>
<keyword evidence="10" id="KW-1185">Reference proteome</keyword>
<dbReference type="GO" id="GO:0016020">
    <property type="term" value="C:membrane"/>
    <property type="evidence" value="ECO:0007669"/>
    <property type="project" value="InterPro"/>
</dbReference>
<feature type="region of interest" description="Disordered" evidence="6">
    <location>
        <begin position="1052"/>
        <end position="1080"/>
    </location>
</feature>
<evidence type="ECO:0000256" key="7">
    <source>
        <dbReference type="SAM" id="SignalP"/>
    </source>
</evidence>
<feature type="chain" id="PRO_5008627263" description="SUN domain-containing protein" evidence="7">
    <location>
        <begin position="22"/>
        <end position="1225"/>
    </location>
</feature>
<keyword evidence="2" id="KW-0812">Transmembrane</keyword>
<dbReference type="PROSITE" id="PS51469">
    <property type="entry name" value="SUN"/>
    <property type="match status" value="1"/>
</dbReference>
<feature type="compositionally biased region" description="Polar residues" evidence="6">
    <location>
        <begin position="556"/>
        <end position="571"/>
    </location>
</feature>
<keyword evidence="7" id="KW-0732">Signal</keyword>
<feature type="region of interest" description="Disordered" evidence="6">
    <location>
        <begin position="136"/>
        <end position="275"/>
    </location>
</feature>
<dbReference type="InterPro" id="IPR012919">
    <property type="entry name" value="SUN_dom"/>
</dbReference>
<feature type="domain" description="SUN" evidence="8">
    <location>
        <begin position="226"/>
        <end position="427"/>
    </location>
</feature>
<evidence type="ECO:0000256" key="3">
    <source>
        <dbReference type="ARBA" id="ARBA00022989"/>
    </source>
</evidence>
<feature type="region of interest" description="Disordered" evidence="6">
    <location>
        <begin position="443"/>
        <end position="484"/>
    </location>
</feature>
<dbReference type="STRING" id="1296120.A0A1B9GPL1"/>
<dbReference type="GO" id="GO:0012505">
    <property type="term" value="C:endomembrane system"/>
    <property type="evidence" value="ECO:0007669"/>
    <property type="project" value="UniProtKB-SubCell"/>
</dbReference>
<feature type="signal peptide" evidence="7">
    <location>
        <begin position="1"/>
        <end position="21"/>
    </location>
</feature>
<feature type="compositionally biased region" description="Low complexity" evidence="6">
    <location>
        <begin position="883"/>
        <end position="893"/>
    </location>
</feature>
<feature type="region of interest" description="Disordered" evidence="6">
    <location>
        <begin position="24"/>
        <end position="44"/>
    </location>
</feature>
<accession>A0A1B9GPL1</accession>
<evidence type="ECO:0000256" key="5">
    <source>
        <dbReference type="SAM" id="Coils"/>
    </source>
</evidence>
<proteinExistence type="predicted"/>
<keyword evidence="4" id="KW-0472">Membrane</keyword>
<dbReference type="GO" id="GO:0034975">
    <property type="term" value="P:protein folding in endoplasmic reticulum"/>
    <property type="evidence" value="ECO:0007669"/>
    <property type="project" value="TreeGrafter"/>
</dbReference>
<feature type="coiled-coil region" evidence="5">
    <location>
        <begin position="710"/>
        <end position="737"/>
    </location>
</feature>
<feature type="compositionally biased region" description="Basic and acidic residues" evidence="6">
    <location>
        <begin position="203"/>
        <end position="225"/>
    </location>
</feature>
<feature type="compositionally biased region" description="Polar residues" evidence="6">
    <location>
        <begin position="262"/>
        <end position="273"/>
    </location>
</feature>
<dbReference type="OrthoDB" id="266334at2759"/>
<evidence type="ECO:0000256" key="2">
    <source>
        <dbReference type="ARBA" id="ARBA00022692"/>
    </source>
</evidence>
<gene>
    <name evidence="9" type="ORF">I316_05283</name>
</gene>
<feature type="compositionally biased region" description="Basic residues" evidence="6">
    <location>
        <begin position="870"/>
        <end position="882"/>
    </location>
</feature>
<feature type="region of interest" description="Disordered" evidence="6">
    <location>
        <begin position="780"/>
        <end position="907"/>
    </location>
</feature>
<feature type="compositionally biased region" description="Low complexity" evidence="6">
    <location>
        <begin position="581"/>
        <end position="606"/>
    </location>
</feature>
<feature type="region of interest" description="Disordered" evidence="6">
    <location>
        <begin position="1121"/>
        <end position="1225"/>
    </location>
</feature>
<name>A0A1B9GPL1_9TREE</name>
<keyword evidence="3" id="KW-1133">Transmembrane helix</keyword>
<feature type="compositionally biased region" description="Polar residues" evidence="6">
    <location>
        <begin position="519"/>
        <end position="533"/>
    </location>
</feature>
<protein>
    <recommendedName>
        <fullName evidence="8">SUN domain-containing protein</fullName>
    </recommendedName>
</protein>
<feature type="compositionally biased region" description="Basic and acidic residues" evidence="6">
    <location>
        <begin position="1161"/>
        <end position="1170"/>
    </location>
</feature>
<dbReference type="PANTHER" id="PTHR12953">
    <property type="entry name" value="MEMBRANE PROTEIN CH1 RELATED"/>
    <property type="match status" value="1"/>
</dbReference>
<evidence type="ECO:0000256" key="4">
    <source>
        <dbReference type="ARBA" id="ARBA00023136"/>
    </source>
</evidence>
<feature type="compositionally biased region" description="Low complexity" evidence="6">
    <location>
        <begin position="921"/>
        <end position="938"/>
    </location>
</feature>
<feature type="region of interest" description="Disordered" evidence="6">
    <location>
        <begin position="1002"/>
        <end position="1039"/>
    </location>
</feature>
<evidence type="ECO:0000313" key="10">
    <source>
        <dbReference type="Proteomes" id="UP000092666"/>
    </source>
</evidence>
<feature type="compositionally biased region" description="Low complexity" evidence="6">
    <location>
        <begin position="619"/>
        <end position="628"/>
    </location>
</feature>
<feature type="compositionally biased region" description="Basic and acidic residues" evidence="6">
    <location>
        <begin position="825"/>
        <end position="834"/>
    </location>
</feature>
<feature type="compositionally biased region" description="Basic and acidic residues" evidence="6">
    <location>
        <begin position="172"/>
        <end position="181"/>
    </location>
</feature>
<reference evidence="9 10" key="1">
    <citation type="submission" date="2013-07" db="EMBL/GenBank/DDBJ databases">
        <title>The Genome Sequence of Cryptococcus heveanensis BCC8398.</title>
        <authorList>
            <consortium name="The Broad Institute Genome Sequencing Platform"/>
            <person name="Cuomo C."/>
            <person name="Litvintseva A."/>
            <person name="Chen Y."/>
            <person name="Heitman J."/>
            <person name="Sun S."/>
            <person name="Springer D."/>
            <person name="Dromer F."/>
            <person name="Young S.K."/>
            <person name="Zeng Q."/>
            <person name="Gargeya S."/>
            <person name="Fitzgerald M."/>
            <person name="Abouelleil A."/>
            <person name="Alvarado L."/>
            <person name="Berlin A.M."/>
            <person name="Chapman S.B."/>
            <person name="Dewar J."/>
            <person name="Goldberg J."/>
            <person name="Griggs A."/>
            <person name="Gujja S."/>
            <person name="Hansen M."/>
            <person name="Howarth C."/>
            <person name="Imamovic A."/>
            <person name="Larimer J."/>
            <person name="McCowan C."/>
            <person name="Murphy C."/>
            <person name="Pearson M."/>
            <person name="Priest M."/>
            <person name="Roberts A."/>
            <person name="Saif S."/>
            <person name="Shea T."/>
            <person name="Sykes S."/>
            <person name="Wortman J."/>
            <person name="Nusbaum C."/>
            <person name="Birren B."/>
        </authorList>
    </citation>
    <scope>NUCLEOTIDE SEQUENCE [LARGE SCALE GENOMIC DNA]</scope>
    <source>
        <strain evidence="9 10">BCC8398</strain>
    </source>
</reference>
<feature type="compositionally biased region" description="Basic and acidic residues" evidence="6">
    <location>
        <begin position="146"/>
        <end position="163"/>
    </location>
</feature>
<dbReference type="GO" id="GO:0005737">
    <property type="term" value="C:cytoplasm"/>
    <property type="evidence" value="ECO:0007669"/>
    <property type="project" value="TreeGrafter"/>
</dbReference>
<feature type="region of interest" description="Disordered" evidence="6">
    <location>
        <begin position="921"/>
        <end position="982"/>
    </location>
</feature>
<dbReference type="InterPro" id="IPR045120">
    <property type="entry name" value="Suco/Slp1-like"/>
</dbReference>
<evidence type="ECO:0000313" key="9">
    <source>
        <dbReference type="EMBL" id="OCF32946.1"/>
    </source>
</evidence>
<organism evidence="9 10">
    <name type="scientific">Kwoniella heveanensis BCC8398</name>
    <dbReference type="NCBI Taxonomy" id="1296120"/>
    <lineage>
        <taxon>Eukaryota</taxon>
        <taxon>Fungi</taxon>
        <taxon>Dikarya</taxon>
        <taxon>Basidiomycota</taxon>
        <taxon>Agaricomycotina</taxon>
        <taxon>Tremellomycetes</taxon>
        <taxon>Tremellales</taxon>
        <taxon>Cryptococcaceae</taxon>
        <taxon>Kwoniella</taxon>
    </lineage>
</organism>
<reference evidence="10" key="2">
    <citation type="submission" date="2013-12" db="EMBL/GenBank/DDBJ databases">
        <title>Evolution of pathogenesis and genome organization in the Tremellales.</title>
        <authorList>
            <person name="Cuomo C."/>
            <person name="Litvintseva A."/>
            <person name="Heitman J."/>
            <person name="Chen Y."/>
            <person name="Sun S."/>
            <person name="Springer D."/>
            <person name="Dromer F."/>
            <person name="Young S."/>
            <person name="Zeng Q."/>
            <person name="Chapman S."/>
            <person name="Gujja S."/>
            <person name="Saif S."/>
            <person name="Birren B."/>
        </authorList>
    </citation>
    <scope>NUCLEOTIDE SEQUENCE [LARGE SCALE GENOMIC DNA]</scope>
    <source>
        <strain evidence="10">BCC8398</strain>
    </source>
</reference>